<dbReference type="PROSITE" id="PS50135">
    <property type="entry name" value="ZF_ZZ_2"/>
    <property type="match status" value="1"/>
</dbReference>
<evidence type="ECO:0000259" key="12">
    <source>
        <dbReference type="PROSITE" id="PS51745"/>
    </source>
</evidence>
<evidence type="ECO:0000256" key="6">
    <source>
        <dbReference type="ARBA" id="ARBA00022833"/>
    </source>
</evidence>
<feature type="domain" description="ZZ-type" evidence="11">
    <location>
        <begin position="367"/>
        <end position="418"/>
    </location>
</feature>
<evidence type="ECO:0000256" key="3">
    <source>
        <dbReference type="ARBA" id="ARBA00022554"/>
    </source>
</evidence>
<dbReference type="Proteomes" id="UP000595140">
    <property type="component" value="Unassembled WGS sequence"/>
</dbReference>
<dbReference type="CDD" id="cd14947">
    <property type="entry name" value="NBR1_like"/>
    <property type="match status" value="1"/>
</dbReference>
<dbReference type="GO" id="GO:0015031">
    <property type="term" value="P:protein transport"/>
    <property type="evidence" value="ECO:0007669"/>
    <property type="project" value="UniProtKB-KW"/>
</dbReference>
<keyword evidence="4" id="KW-0479">Metal-binding</keyword>
<dbReference type="PROSITE" id="PS51745">
    <property type="entry name" value="PB1"/>
    <property type="match status" value="1"/>
</dbReference>
<dbReference type="Pfam" id="PF24932">
    <property type="entry name" value="UBA_NBR1_C"/>
    <property type="match status" value="2"/>
</dbReference>
<dbReference type="Gene3D" id="3.30.60.90">
    <property type="match status" value="1"/>
</dbReference>
<dbReference type="EMBL" id="OOIL02000526">
    <property type="protein sequence ID" value="VFQ66182.1"/>
    <property type="molecule type" value="Genomic_DNA"/>
</dbReference>
<dbReference type="PANTHER" id="PTHR20930">
    <property type="entry name" value="OVARIAN CARCINOMA ANTIGEN CA125-RELATED"/>
    <property type="match status" value="1"/>
</dbReference>
<evidence type="ECO:0000256" key="8">
    <source>
        <dbReference type="ARBA" id="ARBA00023006"/>
    </source>
</evidence>
<evidence type="ECO:0000256" key="1">
    <source>
        <dbReference type="ARBA" id="ARBA00004116"/>
    </source>
</evidence>
<name>A0A484KVU8_9ASTE</name>
<evidence type="ECO:0000256" key="10">
    <source>
        <dbReference type="SAM" id="MobiDB-lite"/>
    </source>
</evidence>
<dbReference type="SUPFAM" id="SSF54277">
    <property type="entry name" value="CAD &amp; PB1 domains"/>
    <property type="match status" value="1"/>
</dbReference>
<evidence type="ECO:0008006" key="15">
    <source>
        <dbReference type="Google" id="ProtNLM"/>
    </source>
</evidence>
<keyword evidence="3" id="KW-0926">Vacuole</keyword>
<dbReference type="InterPro" id="IPR000270">
    <property type="entry name" value="PB1_dom"/>
</dbReference>
<dbReference type="Gene3D" id="1.10.8.10">
    <property type="entry name" value="DNA helicase RuvA subunit, C-terminal domain"/>
    <property type="match status" value="2"/>
</dbReference>
<dbReference type="SUPFAM" id="SSF57850">
    <property type="entry name" value="RING/U-box"/>
    <property type="match status" value="1"/>
</dbReference>
<dbReference type="Pfam" id="PF00569">
    <property type="entry name" value="ZZ"/>
    <property type="match status" value="1"/>
</dbReference>
<comment type="subcellular location">
    <subcellularLocation>
        <location evidence="1">Vacuole</location>
    </subcellularLocation>
</comment>
<protein>
    <recommendedName>
        <fullName evidence="15">ZZ-type domain-containing protein</fullName>
    </recommendedName>
</protein>
<dbReference type="Gene3D" id="2.60.40.10">
    <property type="entry name" value="Immunoglobulins"/>
    <property type="match status" value="1"/>
</dbReference>
<dbReference type="GO" id="GO:0008270">
    <property type="term" value="F:zinc ion binding"/>
    <property type="evidence" value="ECO:0007669"/>
    <property type="project" value="UniProtKB-KW"/>
</dbReference>
<proteinExistence type="predicted"/>
<keyword evidence="7" id="KW-0653">Protein transport</keyword>
<dbReference type="InterPro" id="IPR032350">
    <property type="entry name" value="Nbr1_FW"/>
</dbReference>
<dbReference type="CDD" id="cd14319">
    <property type="entry name" value="UBA_NBR1"/>
    <property type="match status" value="1"/>
</dbReference>
<dbReference type="SMART" id="SM00291">
    <property type="entry name" value="ZnF_ZZ"/>
    <property type="match status" value="1"/>
</dbReference>
<keyword evidence="14" id="KW-1185">Reference proteome</keyword>
<evidence type="ECO:0000256" key="4">
    <source>
        <dbReference type="ARBA" id="ARBA00022723"/>
    </source>
</evidence>
<dbReference type="InterPro" id="IPR053793">
    <property type="entry name" value="PB1-like"/>
</dbReference>
<dbReference type="GO" id="GO:0005773">
    <property type="term" value="C:vacuole"/>
    <property type="evidence" value="ECO:0007669"/>
    <property type="project" value="UniProtKB-SubCell"/>
</dbReference>
<dbReference type="InterPro" id="IPR000433">
    <property type="entry name" value="Znf_ZZ"/>
</dbReference>
<dbReference type="PANTHER" id="PTHR20930:SF0">
    <property type="entry name" value="PROTEIN ILRUN"/>
    <property type="match status" value="1"/>
</dbReference>
<dbReference type="AlphaFoldDB" id="A0A484KVU8"/>
<accession>A0A484KVU8</accession>
<evidence type="ECO:0000256" key="5">
    <source>
        <dbReference type="ARBA" id="ARBA00022771"/>
    </source>
</evidence>
<evidence type="ECO:0000259" key="11">
    <source>
        <dbReference type="PROSITE" id="PS50135"/>
    </source>
</evidence>
<dbReference type="FunFam" id="1.10.8.10:FF:000085">
    <property type="entry name" value="protein NBR1 homolog"/>
    <property type="match status" value="1"/>
</dbReference>
<gene>
    <name evidence="13" type="ORF">CCAM_LOCUS7958</name>
</gene>
<sequence length="780" mass="85506">MESSIVIKVKYGETMRRFNARVVCKSICLNINELKQKILHLFKIPCDAEITLTYIDEDGDEIILADDDDLKDVVRQELDPLRISVKLNNERFPIMQPSFQNGSTGISEHFKAGTEQLHETLVKLSADMASKVTTSAPPVISELAEAFSKMGLSYLNQLLETQSNTEPHLQRRVPQNASGVTENKSCVDRIRHAVNEVLKPTEAPVKKPNEPSLTTAPESEAFIGSAVRDPEPTMFKADAQSSVDGKKFGDSGLVREALGISRSTVPTIIKNKSNDSRDCTGFGSINFSGSTRSDNPLQSIGYLCDSRKISHDSSLSSVPPHSLGFMDRCHFSGVQRADNPSLPQPVHFGVPRKGSQNHIVGTNKILHKGVRCDGCGAHPITGPRFKSKVKDDYDLCIICFCKMGCSDIEYIRIDRPHARVHPPYMYRGIGVKTNRPKLDSSFVEDVNILDGTIITPSTQFTKIWRIRNNGNTFWPKGTQLVWIGGDILSDVMSVDLEITAAGFPVEKELDVAVDFVAPNNPGRYISYWSMASPLGQKFGQRVWVLIQVVASTEEPVRRNPAPENLRGFNLNLPPASSSLIIPETIDVNLEPVVGDSHPEPILSCNAAELVGPVIEGASSMKAEQEVNFPITDSLIVGFDSKGQPALPATTGGGGGDSSISYPVVDVSNVAPAVAPAPMPPHINVVESAQGVNENNSEVELSLLRELEGMGFKQVDLNKEILRLNKYDLEQSVNDLCGVSEWDPILEELEEMGFSDKEVNKELLKKNGGSIKRVVMDLITR</sequence>
<evidence type="ECO:0000313" key="13">
    <source>
        <dbReference type="EMBL" id="VFQ66182.1"/>
    </source>
</evidence>
<dbReference type="GO" id="GO:0006914">
    <property type="term" value="P:autophagy"/>
    <property type="evidence" value="ECO:0007669"/>
    <property type="project" value="UniProtKB-KW"/>
</dbReference>
<dbReference type="SMART" id="SM00666">
    <property type="entry name" value="PB1"/>
    <property type="match status" value="1"/>
</dbReference>
<dbReference type="Gene3D" id="3.10.20.90">
    <property type="entry name" value="Phosphatidylinositol 3-kinase Catalytic Subunit, Chain A, domain 1"/>
    <property type="match status" value="1"/>
</dbReference>
<feature type="domain" description="PB1" evidence="12">
    <location>
        <begin position="4"/>
        <end position="88"/>
    </location>
</feature>
<keyword evidence="5 9" id="KW-0863">Zinc-finger</keyword>
<dbReference type="InterPro" id="IPR009060">
    <property type="entry name" value="UBA-like_sf"/>
</dbReference>
<dbReference type="InterPro" id="IPR056893">
    <property type="entry name" value="UBA_Nbr1_C"/>
</dbReference>
<evidence type="ECO:0000256" key="2">
    <source>
        <dbReference type="ARBA" id="ARBA00022448"/>
    </source>
</evidence>
<keyword evidence="8" id="KW-0072">Autophagy</keyword>
<dbReference type="SUPFAM" id="SSF46934">
    <property type="entry name" value="UBA-like"/>
    <property type="match status" value="1"/>
</dbReference>
<keyword evidence="6" id="KW-0862">Zinc</keyword>
<dbReference type="Pfam" id="PF00564">
    <property type="entry name" value="PB1"/>
    <property type="match status" value="1"/>
</dbReference>
<feature type="region of interest" description="Disordered" evidence="10">
    <location>
        <begin position="163"/>
        <end position="183"/>
    </location>
</feature>
<dbReference type="InterPro" id="IPR043145">
    <property type="entry name" value="Znf_ZZ_sf"/>
</dbReference>
<evidence type="ECO:0000256" key="9">
    <source>
        <dbReference type="PROSITE-ProRule" id="PRU00228"/>
    </source>
</evidence>
<reference evidence="13 14" key="1">
    <citation type="submission" date="2018-04" db="EMBL/GenBank/DDBJ databases">
        <authorList>
            <person name="Vogel A."/>
        </authorList>
    </citation>
    <scope>NUCLEOTIDE SEQUENCE [LARGE SCALE GENOMIC DNA]</scope>
</reference>
<organism evidence="13 14">
    <name type="scientific">Cuscuta campestris</name>
    <dbReference type="NCBI Taxonomy" id="132261"/>
    <lineage>
        <taxon>Eukaryota</taxon>
        <taxon>Viridiplantae</taxon>
        <taxon>Streptophyta</taxon>
        <taxon>Embryophyta</taxon>
        <taxon>Tracheophyta</taxon>
        <taxon>Spermatophyta</taxon>
        <taxon>Magnoliopsida</taxon>
        <taxon>eudicotyledons</taxon>
        <taxon>Gunneridae</taxon>
        <taxon>Pentapetalae</taxon>
        <taxon>asterids</taxon>
        <taxon>lamiids</taxon>
        <taxon>Solanales</taxon>
        <taxon>Convolvulaceae</taxon>
        <taxon>Cuscuteae</taxon>
        <taxon>Cuscuta</taxon>
        <taxon>Cuscuta subgen. Grammica</taxon>
        <taxon>Cuscuta sect. Cleistogrammica</taxon>
    </lineage>
</organism>
<dbReference type="Pfam" id="PF16158">
    <property type="entry name" value="N_BRCA1_IG"/>
    <property type="match status" value="1"/>
</dbReference>
<keyword evidence="2" id="KW-0813">Transport</keyword>
<dbReference type="OrthoDB" id="661148at2759"/>
<dbReference type="InterPro" id="IPR013783">
    <property type="entry name" value="Ig-like_fold"/>
</dbReference>
<evidence type="ECO:0000256" key="7">
    <source>
        <dbReference type="ARBA" id="ARBA00022927"/>
    </source>
</evidence>
<evidence type="ECO:0000313" key="14">
    <source>
        <dbReference type="Proteomes" id="UP000595140"/>
    </source>
</evidence>